<reference evidence="1" key="1">
    <citation type="journal article" date="2014" name="Int. J. Syst. Evol. Microbiol.">
        <title>Complete genome sequence of Corynebacterium casei LMG S-19264T (=DSM 44701T), isolated from a smear-ripened cheese.</title>
        <authorList>
            <consortium name="US DOE Joint Genome Institute (JGI-PGF)"/>
            <person name="Walter F."/>
            <person name="Albersmeier A."/>
            <person name="Kalinowski J."/>
            <person name="Ruckert C."/>
        </authorList>
    </citation>
    <scope>NUCLEOTIDE SEQUENCE</scope>
    <source>
        <strain evidence="1">CGMCC 1.15448</strain>
    </source>
</reference>
<sequence length="329" mass="37569">MTAHDKILQLFQESNELTVKEIVDHLGISKQMVHIAINRLRDENRLQRLGSPPKTVYRYISDPNQVEEAPIPYQLPDNENEFLTHNFSAVTETGNLLEGIDAFAYWCRQRKLPVQKTLNEFLDTKKKYASYYDDDGMINGMEKLKNTKGYDKIWLDGLYYLDFYAIERFGKTRLGTLIHYAKQGQNKFLMRLMMDSIGERIKNFVRTHDADAVGFVPPTIRREVQLMKVIQAQLNIALPVAEIKKISGIIPVPQKSLSKLDERIRNADNTFAVTDRRSFRHVVLIDDAVGSGSTLNQIAAKMRTKNVAEKITGLAVVGSFKGFDVITDI</sequence>
<dbReference type="SUPFAM" id="SSF53271">
    <property type="entry name" value="PRTase-like"/>
    <property type="match status" value="1"/>
</dbReference>
<comment type="caution">
    <text evidence="1">The sequence shown here is derived from an EMBL/GenBank/DDBJ whole genome shotgun (WGS) entry which is preliminary data.</text>
</comment>
<keyword evidence="2" id="KW-1185">Reference proteome</keyword>
<evidence type="ECO:0008006" key="3">
    <source>
        <dbReference type="Google" id="ProtNLM"/>
    </source>
</evidence>
<dbReference type="Pfam" id="PF13412">
    <property type="entry name" value="HTH_24"/>
    <property type="match status" value="1"/>
</dbReference>
<name>A0A8J2XUB9_9BACT</name>
<gene>
    <name evidence="1" type="ORF">GCM10011511_55610</name>
</gene>
<protein>
    <recommendedName>
        <fullName evidence="3">Helix-turn-helix type 11 domain-containing protein</fullName>
    </recommendedName>
</protein>
<accession>A0A8J2XUB9</accession>
<proteinExistence type="predicted"/>
<dbReference type="AlphaFoldDB" id="A0A8J2XUB9"/>
<dbReference type="InterPro" id="IPR036390">
    <property type="entry name" value="WH_DNA-bd_sf"/>
</dbReference>
<dbReference type="InterPro" id="IPR000836">
    <property type="entry name" value="PRTase_dom"/>
</dbReference>
<dbReference type="Gene3D" id="1.10.10.10">
    <property type="entry name" value="Winged helix-like DNA-binding domain superfamily/Winged helix DNA-binding domain"/>
    <property type="match status" value="1"/>
</dbReference>
<dbReference type="SUPFAM" id="SSF46785">
    <property type="entry name" value="Winged helix' DNA-binding domain"/>
    <property type="match status" value="1"/>
</dbReference>
<dbReference type="Proteomes" id="UP000607559">
    <property type="component" value="Unassembled WGS sequence"/>
</dbReference>
<dbReference type="InterPro" id="IPR029057">
    <property type="entry name" value="PRTase-like"/>
</dbReference>
<dbReference type="Gene3D" id="3.40.50.2020">
    <property type="match status" value="1"/>
</dbReference>
<dbReference type="EMBL" id="BMJC01000008">
    <property type="protein sequence ID" value="GGB24562.1"/>
    <property type="molecule type" value="Genomic_DNA"/>
</dbReference>
<dbReference type="CDD" id="cd06223">
    <property type="entry name" value="PRTases_typeI"/>
    <property type="match status" value="1"/>
</dbReference>
<dbReference type="RefSeq" id="WP_188937969.1">
    <property type="nucleotide sequence ID" value="NZ_BMJC01000008.1"/>
</dbReference>
<reference evidence="1" key="2">
    <citation type="submission" date="2020-09" db="EMBL/GenBank/DDBJ databases">
        <authorList>
            <person name="Sun Q."/>
            <person name="Zhou Y."/>
        </authorList>
    </citation>
    <scope>NUCLEOTIDE SEQUENCE</scope>
    <source>
        <strain evidence="1">CGMCC 1.15448</strain>
    </source>
</reference>
<evidence type="ECO:0000313" key="1">
    <source>
        <dbReference type="EMBL" id="GGB24562.1"/>
    </source>
</evidence>
<organism evidence="1 2">
    <name type="scientific">Puia dinghuensis</name>
    <dbReference type="NCBI Taxonomy" id="1792502"/>
    <lineage>
        <taxon>Bacteria</taxon>
        <taxon>Pseudomonadati</taxon>
        <taxon>Bacteroidota</taxon>
        <taxon>Chitinophagia</taxon>
        <taxon>Chitinophagales</taxon>
        <taxon>Chitinophagaceae</taxon>
        <taxon>Puia</taxon>
    </lineage>
</organism>
<dbReference type="InterPro" id="IPR036388">
    <property type="entry name" value="WH-like_DNA-bd_sf"/>
</dbReference>
<evidence type="ECO:0000313" key="2">
    <source>
        <dbReference type="Proteomes" id="UP000607559"/>
    </source>
</evidence>